<feature type="transmembrane region" description="Helical" evidence="1">
    <location>
        <begin position="16"/>
        <end position="36"/>
    </location>
</feature>
<evidence type="ECO:0000313" key="2">
    <source>
        <dbReference type="EMBL" id="CAA9495789.1"/>
    </source>
</evidence>
<keyword evidence="1" id="KW-1133">Transmembrane helix</keyword>
<reference evidence="2" key="1">
    <citation type="submission" date="2020-02" db="EMBL/GenBank/DDBJ databases">
        <authorList>
            <person name="Meier V. D."/>
        </authorList>
    </citation>
    <scope>NUCLEOTIDE SEQUENCE</scope>
    <source>
        <strain evidence="2">AVDCRST_MAG96</strain>
    </source>
</reference>
<gene>
    <name evidence="2" type="ORF">AVDCRST_MAG96-1725</name>
</gene>
<keyword evidence="1" id="KW-0812">Transmembrane</keyword>
<protein>
    <submittedName>
        <fullName evidence="2">Uncharacterized protein</fullName>
    </submittedName>
</protein>
<name>A0A6J4SCT9_9BACT</name>
<evidence type="ECO:0000256" key="1">
    <source>
        <dbReference type="SAM" id="Phobius"/>
    </source>
</evidence>
<keyword evidence="1" id="KW-0472">Membrane</keyword>
<sequence>MHFTIIINLKVCFYNLSVQAVASLSALSVANLCIFLK</sequence>
<accession>A0A6J4SCT9</accession>
<proteinExistence type="predicted"/>
<dbReference type="AlphaFoldDB" id="A0A6J4SCT9"/>
<organism evidence="2">
    <name type="scientific">uncultured Segetibacter sp</name>
    <dbReference type="NCBI Taxonomy" id="481133"/>
    <lineage>
        <taxon>Bacteria</taxon>
        <taxon>Pseudomonadati</taxon>
        <taxon>Bacteroidota</taxon>
        <taxon>Chitinophagia</taxon>
        <taxon>Chitinophagales</taxon>
        <taxon>Chitinophagaceae</taxon>
        <taxon>Segetibacter</taxon>
        <taxon>environmental samples</taxon>
    </lineage>
</organism>
<dbReference type="EMBL" id="CADCVN010000659">
    <property type="protein sequence ID" value="CAA9495789.1"/>
    <property type="molecule type" value="Genomic_DNA"/>
</dbReference>